<evidence type="ECO:0000259" key="6">
    <source>
        <dbReference type="PROSITE" id="PS50198"/>
    </source>
</evidence>
<keyword evidence="2 4" id="KW-0697">Rotamase</keyword>
<dbReference type="PANTHER" id="PTHR10657">
    <property type="entry name" value="PEPTIDYL-PROLYL CIS-TRANS ISOMERASE"/>
    <property type="match status" value="1"/>
</dbReference>
<dbReference type="GO" id="GO:0080090">
    <property type="term" value="P:regulation of primary metabolic process"/>
    <property type="evidence" value="ECO:0007669"/>
    <property type="project" value="UniProtKB-ARBA"/>
</dbReference>
<dbReference type="GO" id="GO:0003755">
    <property type="term" value="F:peptidyl-prolyl cis-trans isomerase activity"/>
    <property type="evidence" value="ECO:0007669"/>
    <property type="project" value="UniProtKB-UniRule"/>
</dbReference>
<proteinExistence type="predicted"/>
<name>A0A7S1PP14_NEODS</name>
<evidence type="ECO:0000256" key="5">
    <source>
        <dbReference type="RuleBase" id="RU363014"/>
    </source>
</evidence>
<feature type="domain" description="PpiC" evidence="6">
    <location>
        <begin position="1"/>
        <end position="114"/>
    </location>
</feature>
<dbReference type="Pfam" id="PF00639">
    <property type="entry name" value="Rotamase"/>
    <property type="match status" value="1"/>
</dbReference>
<evidence type="ECO:0000256" key="2">
    <source>
        <dbReference type="ARBA" id="ARBA00023110"/>
    </source>
</evidence>
<dbReference type="EMBL" id="HBGF01004311">
    <property type="protein sequence ID" value="CAD9093230.1"/>
    <property type="molecule type" value="Transcribed_RNA"/>
</dbReference>
<accession>A0A7S1PP14</accession>
<dbReference type="GO" id="GO:0005829">
    <property type="term" value="C:cytosol"/>
    <property type="evidence" value="ECO:0007669"/>
    <property type="project" value="TreeGrafter"/>
</dbReference>
<dbReference type="AlphaFoldDB" id="A0A7S1PP14"/>
<dbReference type="EC" id="5.2.1.8" evidence="5"/>
<keyword evidence="3 4" id="KW-0413">Isomerase</keyword>
<protein>
    <recommendedName>
        <fullName evidence="5">Peptidyl-prolyl cis-trans isomerase</fullName>
        <ecNumber evidence="5">5.2.1.8</ecNumber>
    </recommendedName>
</protein>
<evidence type="ECO:0000256" key="1">
    <source>
        <dbReference type="ARBA" id="ARBA00000971"/>
    </source>
</evidence>
<dbReference type="Gene3D" id="3.10.50.40">
    <property type="match status" value="1"/>
</dbReference>
<evidence type="ECO:0000313" key="7">
    <source>
        <dbReference type="EMBL" id="CAD9093230.1"/>
    </source>
</evidence>
<sequence>MSQVRCLHLLIKHQGSRNPVSRRTNQSTAGVTKAAAIAELQQWEQRIKAGEISFEQAAQQRSDCGSYRNGGDLDFFGPGMMQKPFEDASFALQVGEMSGIVDTDSGVHLIKRIA</sequence>
<dbReference type="InterPro" id="IPR046357">
    <property type="entry name" value="PPIase_dom_sf"/>
</dbReference>
<organism evidence="7">
    <name type="scientific">Neobodo designis</name>
    <name type="common">Flagellated protozoan</name>
    <name type="synonym">Bodo designis</name>
    <dbReference type="NCBI Taxonomy" id="312471"/>
    <lineage>
        <taxon>Eukaryota</taxon>
        <taxon>Discoba</taxon>
        <taxon>Euglenozoa</taxon>
        <taxon>Kinetoplastea</taxon>
        <taxon>Metakinetoplastina</taxon>
        <taxon>Neobodonida</taxon>
        <taxon>Neobodo</taxon>
    </lineage>
</organism>
<dbReference type="InterPro" id="IPR051370">
    <property type="entry name" value="PPIase_Pin1"/>
</dbReference>
<dbReference type="SUPFAM" id="SSF54534">
    <property type="entry name" value="FKBP-like"/>
    <property type="match status" value="1"/>
</dbReference>
<evidence type="ECO:0000256" key="3">
    <source>
        <dbReference type="ARBA" id="ARBA00023235"/>
    </source>
</evidence>
<dbReference type="PROSITE" id="PS50198">
    <property type="entry name" value="PPIC_PPIASE_2"/>
    <property type="match status" value="1"/>
</dbReference>
<evidence type="ECO:0000256" key="4">
    <source>
        <dbReference type="PROSITE-ProRule" id="PRU00278"/>
    </source>
</evidence>
<comment type="catalytic activity">
    <reaction evidence="1 5">
        <text>[protein]-peptidylproline (omega=180) = [protein]-peptidylproline (omega=0)</text>
        <dbReference type="Rhea" id="RHEA:16237"/>
        <dbReference type="Rhea" id="RHEA-COMP:10747"/>
        <dbReference type="Rhea" id="RHEA-COMP:10748"/>
        <dbReference type="ChEBI" id="CHEBI:83833"/>
        <dbReference type="ChEBI" id="CHEBI:83834"/>
        <dbReference type="EC" id="5.2.1.8"/>
    </reaction>
</comment>
<dbReference type="InterPro" id="IPR000297">
    <property type="entry name" value="PPIase_PpiC"/>
</dbReference>
<dbReference type="GO" id="GO:0010604">
    <property type="term" value="P:positive regulation of macromolecule metabolic process"/>
    <property type="evidence" value="ECO:0007669"/>
    <property type="project" value="UniProtKB-ARBA"/>
</dbReference>
<dbReference type="FunFam" id="3.10.50.40:FF:000026">
    <property type="entry name" value="Peptidyl-prolyl cis-trans isomerase"/>
    <property type="match status" value="1"/>
</dbReference>
<gene>
    <name evidence="7" type="ORF">NDES1114_LOCUS2979</name>
</gene>
<reference evidence="7" key="1">
    <citation type="submission" date="2021-01" db="EMBL/GenBank/DDBJ databases">
        <authorList>
            <person name="Corre E."/>
            <person name="Pelletier E."/>
            <person name="Niang G."/>
            <person name="Scheremetjew M."/>
            <person name="Finn R."/>
            <person name="Kale V."/>
            <person name="Holt S."/>
            <person name="Cochrane G."/>
            <person name="Meng A."/>
            <person name="Brown T."/>
            <person name="Cohen L."/>
        </authorList>
    </citation>
    <scope>NUCLEOTIDE SEQUENCE</scope>
    <source>
        <strain evidence="7">CCAP 1951/1</strain>
    </source>
</reference>
<dbReference type="PANTHER" id="PTHR10657:SF4">
    <property type="entry name" value="PEPTIDYL-PROLYL CIS-TRANS ISOMERASE-RELATED"/>
    <property type="match status" value="1"/>
</dbReference>
<dbReference type="GO" id="GO:0005634">
    <property type="term" value="C:nucleus"/>
    <property type="evidence" value="ECO:0007669"/>
    <property type="project" value="TreeGrafter"/>
</dbReference>